<proteinExistence type="predicted"/>
<gene>
    <name evidence="1" type="ORF">PG996_006208</name>
</gene>
<protein>
    <submittedName>
        <fullName evidence="1">Uncharacterized protein</fullName>
    </submittedName>
</protein>
<name>A0ABR1VRN8_9PEZI</name>
<dbReference type="Proteomes" id="UP001446871">
    <property type="component" value="Unassembled WGS sequence"/>
</dbReference>
<comment type="caution">
    <text evidence="1">The sequence shown here is derived from an EMBL/GenBank/DDBJ whole genome shotgun (WGS) entry which is preliminary data.</text>
</comment>
<organism evidence="1 2">
    <name type="scientific">Apiospora saccharicola</name>
    <dbReference type="NCBI Taxonomy" id="335842"/>
    <lineage>
        <taxon>Eukaryota</taxon>
        <taxon>Fungi</taxon>
        <taxon>Dikarya</taxon>
        <taxon>Ascomycota</taxon>
        <taxon>Pezizomycotina</taxon>
        <taxon>Sordariomycetes</taxon>
        <taxon>Xylariomycetidae</taxon>
        <taxon>Amphisphaeriales</taxon>
        <taxon>Apiosporaceae</taxon>
        <taxon>Apiospora</taxon>
    </lineage>
</organism>
<evidence type="ECO:0000313" key="1">
    <source>
        <dbReference type="EMBL" id="KAK8072860.1"/>
    </source>
</evidence>
<keyword evidence="2" id="KW-1185">Reference proteome</keyword>
<reference evidence="1 2" key="1">
    <citation type="submission" date="2023-01" db="EMBL/GenBank/DDBJ databases">
        <title>Analysis of 21 Apiospora genomes using comparative genomics revels a genus with tremendous synthesis potential of carbohydrate active enzymes and secondary metabolites.</title>
        <authorList>
            <person name="Sorensen T."/>
        </authorList>
    </citation>
    <scope>NUCLEOTIDE SEQUENCE [LARGE SCALE GENOMIC DNA]</scope>
    <source>
        <strain evidence="1 2">CBS 83171</strain>
    </source>
</reference>
<accession>A0ABR1VRN8</accession>
<sequence length="98" mass="10421">MGRNEQELARLKAHVERGLIYGSRSSGLIETVPITGDEAVDTAALRAFGTIDAVLDFSPSTSGRGFVDTRVFKLEQVDEALDMAAEHTGGGRAVVFAP</sequence>
<dbReference type="EMBL" id="JAQQWM010000003">
    <property type="protein sequence ID" value="KAK8072860.1"/>
    <property type="molecule type" value="Genomic_DNA"/>
</dbReference>
<evidence type="ECO:0000313" key="2">
    <source>
        <dbReference type="Proteomes" id="UP001446871"/>
    </source>
</evidence>